<dbReference type="STRING" id="1713.GCA_000718325_00486"/>
<evidence type="ECO:0000313" key="1">
    <source>
        <dbReference type="EMBL" id="RXR26728.1"/>
    </source>
</evidence>
<gene>
    <name evidence="1" type="ORF">EQW73_04325</name>
    <name evidence="2" type="ORF">EQW78_07820</name>
</gene>
<dbReference type="Gene3D" id="3.40.50.2000">
    <property type="entry name" value="Glycogen Phosphorylase B"/>
    <property type="match status" value="1"/>
</dbReference>
<comment type="caution">
    <text evidence="2">The sequence shown here is derived from an EMBL/GenBank/DDBJ whole genome shotgun (WGS) entry which is preliminary data.</text>
</comment>
<dbReference type="Proteomes" id="UP000289805">
    <property type="component" value="Unassembled WGS sequence"/>
</dbReference>
<dbReference type="OrthoDB" id="9809622at2"/>
<keyword evidence="2" id="KW-0808">Transferase</keyword>
<proteinExistence type="predicted"/>
<dbReference type="EMBL" id="SDJQ01000010">
    <property type="protein sequence ID" value="RXR34461.1"/>
    <property type="molecule type" value="Genomic_DNA"/>
</dbReference>
<name>A0A4Q1KVW9_9CELL</name>
<dbReference type="Proteomes" id="UP000290517">
    <property type="component" value="Unassembled WGS sequence"/>
</dbReference>
<keyword evidence="4" id="KW-1185">Reference proteome</keyword>
<reference evidence="3 4" key="1">
    <citation type="submission" date="2019-01" db="EMBL/GenBank/DDBJ databases">
        <title>Oerskovia turbata Genome sequencing and assembly.</title>
        <authorList>
            <person name="Dou T."/>
        </authorList>
    </citation>
    <scope>NUCLEOTIDE SEQUENCE [LARGE SCALE GENOMIC DNA]</scope>
    <source>
        <strain evidence="2 3">JCM12123</strain>
        <strain evidence="1 4">JCM3160</strain>
    </source>
</reference>
<dbReference type="SUPFAM" id="SSF53756">
    <property type="entry name" value="UDP-Glycosyltransferase/glycogen phosphorylase"/>
    <property type="match status" value="1"/>
</dbReference>
<protein>
    <submittedName>
        <fullName evidence="2">Glycosyltransferase family 1 protein</fullName>
    </submittedName>
</protein>
<evidence type="ECO:0000313" key="2">
    <source>
        <dbReference type="EMBL" id="RXR34461.1"/>
    </source>
</evidence>
<accession>A0A4Q1KVW9</accession>
<dbReference type="GO" id="GO:0016740">
    <property type="term" value="F:transferase activity"/>
    <property type="evidence" value="ECO:0007669"/>
    <property type="project" value="UniProtKB-KW"/>
</dbReference>
<sequence>MIAPANYAGQGYRWARAVEENPDVAAMNMVYSSINPFGYPADNPVPGRIAAHSRRWQRAQYRALVERFTHLLIEAEMRPLGSALGGEVLAQAQALEARGLKIAMLCHGSDIRLPSRHAAADVWSPFHDDEWVPVASLETIVRGNLKVLEDLGAPVFVSTPGLLPDVPRAHLLPVVIAPDDWVQETAVLERSRPVVVHAPSNPHVKGTAQIVPMLERLHDEGVLEYRSVSGVKHEEMPAVFGAADVVLDQFRLGDYGVAACEAMAAGRLVVSHVLPEAREAVEAETGEELPIVQSTIGDLEDVLRDVVARRDHYRAQAARGPAFVRAVHDGRLSRRVLEDHFLFL</sequence>
<dbReference type="EMBL" id="SDJR01000003">
    <property type="protein sequence ID" value="RXR26728.1"/>
    <property type="molecule type" value="Genomic_DNA"/>
</dbReference>
<evidence type="ECO:0000313" key="4">
    <source>
        <dbReference type="Proteomes" id="UP000290517"/>
    </source>
</evidence>
<dbReference type="AlphaFoldDB" id="A0A4Q1KVW9"/>
<evidence type="ECO:0000313" key="3">
    <source>
        <dbReference type="Proteomes" id="UP000289805"/>
    </source>
</evidence>
<dbReference type="RefSeq" id="WP_129429427.1">
    <property type="nucleotide sequence ID" value="NZ_JOFV01000002.1"/>
</dbReference>
<organism evidence="2 3">
    <name type="scientific">Oerskovia turbata</name>
    <dbReference type="NCBI Taxonomy" id="1713"/>
    <lineage>
        <taxon>Bacteria</taxon>
        <taxon>Bacillati</taxon>
        <taxon>Actinomycetota</taxon>
        <taxon>Actinomycetes</taxon>
        <taxon>Micrococcales</taxon>
        <taxon>Cellulomonadaceae</taxon>
        <taxon>Oerskovia</taxon>
    </lineage>
</organism>